<evidence type="ECO:0000313" key="7">
    <source>
        <dbReference type="EMBL" id="VDP09725.1"/>
    </source>
</evidence>
<evidence type="ECO:0000313" key="8">
    <source>
        <dbReference type="Proteomes" id="UP000270296"/>
    </source>
</evidence>
<dbReference type="GO" id="GO:0000724">
    <property type="term" value="P:double-strand break repair via homologous recombination"/>
    <property type="evidence" value="ECO:0007669"/>
    <property type="project" value="TreeGrafter"/>
</dbReference>
<proteinExistence type="predicted"/>
<accession>A0A183IRR3</accession>
<name>A0A183IRR3_9BILA</name>
<reference evidence="9" key="1">
    <citation type="submission" date="2016-06" db="UniProtKB">
        <authorList>
            <consortium name="WormBaseParasite"/>
        </authorList>
    </citation>
    <scope>IDENTIFICATION</scope>
</reference>
<organism evidence="9">
    <name type="scientific">Soboliphyme baturini</name>
    <dbReference type="NCBI Taxonomy" id="241478"/>
    <lineage>
        <taxon>Eukaryota</taxon>
        <taxon>Metazoa</taxon>
        <taxon>Ecdysozoa</taxon>
        <taxon>Nematoda</taxon>
        <taxon>Enoplea</taxon>
        <taxon>Dorylaimia</taxon>
        <taxon>Dioctophymatida</taxon>
        <taxon>Dioctophymatoidea</taxon>
        <taxon>Soboliphymatidae</taxon>
        <taxon>Soboliphyme</taxon>
    </lineage>
</organism>
<keyword evidence="2" id="KW-0378">Hydrolase</keyword>
<evidence type="ECO:0000256" key="1">
    <source>
        <dbReference type="ARBA" id="ARBA00022763"/>
    </source>
</evidence>
<protein>
    <submittedName>
        <fullName evidence="9">ERCC4 domain-containing protein</fullName>
    </submittedName>
</protein>
<gene>
    <name evidence="7" type="ORF">SBAD_LOCUS6310</name>
</gene>
<reference evidence="7" key="2">
    <citation type="submission" date="2018-11" db="EMBL/GenBank/DDBJ databases">
        <authorList>
            <consortium name="Pathogen Informatics"/>
        </authorList>
    </citation>
    <scope>NUCLEOTIDE SEQUENCE [LARGE SCALE GENOMIC DNA]</scope>
</reference>
<dbReference type="AlphaFoldDB" id="A0A183IRR3"/>
<dbReference type="Proteomes" id="UP000270296">
    <property type="component" value="Unassembled WGS sequence"/>
</dbReference>
<evidence type="ECO:0000259" key="6">
    <source>
        <dbReference type="Pfam" id="PF02732"/>
    </source>
</evidence>
<dbReference type="SUPFAM" id="SSF52980">
    <property type="entry name" value="Restriction endonuclease-like"/>
    <property type="match status" value="1"/>
</dbReference>
<evidence type="ECO:0000256" key="2">
    <source>
        <dbReference type="ARBA" id="ARBA00022801"/>
    </source>
</evidence>
<feature type="region of interest" description="Disordered" evidence="5">
    <location>
        <begin position="664"/>
        <end position="683"/>
    </location>
</feature>
<dbReference type="GO" id="GO:0003684">
    <property type="term" value="F:damaged DNA binding"/>
    <property type="evidence" value="ECO:0007669"/>
    <property type="project" value="TreeGrafter"/>
</dbReference>
<dbReference type="Pfam" id="PF02732">
    <property type="entry name" value="ERCC4"/>
    <property type="match status" value="1"/>
</dbReference>
<dbReference type="InterPro" id="IPR011335">
    <property type="entry name" value="Restrct_endonuc-II-like"/>
</dbReference>
<keyword evidence="1" id="KW-0227">DNA damage</keyword>
<evidence type="ECO:0000256" key="4">
    <source>
        <dbReference type="ARBA" id="ARBA00023204"/>
    </source>
</evidence>
<feature type="domain" description="ERCC4" evidence="6">
    <location>
        <begin position="922"/>
        <end position="1039"/>
    </location>
</feature>
<keyword evidence="8" id="KW-1185">Reference proteome</keyword>
<dbReference type="GO" id="GO:0000014">
    <property type="term" value="F:single-stranded DNA endodeoxyribonuclease activity"/>
    <property type="evidence" value="ECO:0007669"/>
    <property type="project" value="TreeGrafter"/>
</dbReference>
<dbReference type="EMBL" id="UZAM01009643">
    <property type="protein sequence ID" value="VDP09725.1"/>
    <property type="molecule type" value="Genomic_DNA"/>
</dbReference>
<dbReference type="PANTHER" id="PTHR10150:SF0">
    <property type="entry name" value="DNA REPAIR ENDONUCLEASE XPF"/>
    <property type="match status" value="1"/>
</dbReference>
<dbReference type="GO" id="GO:1901255">
    <property type="term" value="P:nucleotide-excision repair involved in interstrand cross-link repair"/>
    <property type="evidence" value="ECO:0007669"/>
    <property type="project" value="TreeGrafter"/>
</dbReference>
<dbReference type="OrthoDB" id="6513042at2759"/>
<dbReference type="WBParaSite" id="SBAD_0000655401-mRNA-1">
    <property type="protein sequence ID" value="SBAD_0000655401-mRNA-1"/>
    <property type="gene ID" value="SBAD_0000655401"/>
</dbReference>
<dbReference type="Gene3D" id="1.10.150.20">
    <property type="entry name" value="5' to 3' exonuclease, C-terminal subdomain"/>
    <property type="match status" value="1"/>
</dbReference>
<evidence type="ECO:0000256" key="5">
    <source>
        <dbReference type="SAM" id="MobiDB-lite"/>
    </source>
</evidence>
<keyword evidence="4" id="KW-0234">DNA repair</keyword>
<sequence length="1127" mass="125533">VLGPSLKKEDDLLTDAQLTEYFEKFYTAESVFTLITHRPLLCLQIDPFISKGDLSTYYLWQARDIPWFFSGHSCSYDDFMKLSKRCAYLSKVPEELHDVIEDDFISDDNRLEEDVRMSLHRKRSNCKSKPMVSNTSGSSTDCKLPKICGKVTAETVMKDEIRCGDLPLIASPQFRPFRAQEQICSVDFSRLVLNLETVFKKCFVDDQLKLPPSEPTVCSRVFSKAPVSSSLRHSDVSLISSEEAFQDWRRSDFSVLTSTASISAQLQVNLALPLDFRVVPIAMASEQAASVPTEETSLAMDHTRVNGVSLALSCTSGENMTPPVVAPTSPVFTNLNVLSLSRHTLHPVASSPDLRINGSSNDRDDIRFSAFKSQLSPSQHQLPSLMPHSVNNTSSVAFEKSDRMVCGVKPRRNGPRTEEFTTPHQRHPLSTASKEGAPPSITHASFASGKRRSHLVDDRDQFANSCDLFDSDDDDDFTRAMSIALRPIQRSGGINSEVLSSKTGFSAVESSRGVVDQEVSPSPRHQSVLRTDSTPARNRPLTLLDTMPENSFIDFDSDDSFELNFAVDFGLEKILKQPSGDLVGQSLSTNPCSTASPLNDSFVHKSESYLGTLSSSAMTMKQPVSEPSSLSESASSNCTYEVEKQPRKKKPRVAEFFDTQAQVVHHRRGSRSSEEGDADDVDIEEYDEDSFVDDSSQIEFCTQNPLSSPEMKAVYLKSIKDQPHLQRISEFEMVSTTSPTPTGKNSFLESFSCNEEASDDDDGSEDDQFVVPNDFVEYETSGGESDSDMAMNAVRPKRRRLVIDDDDDSCDLEKSCDTDKGQQHVASQQFCKDNGLLPCDQSEPPASQVFRPASKSAQFAKRAAGDIPLAVVKPCFTSTSPCAVVTDDDTVLTSKLLRKPVVLINSLEIVSAQHMVSILKTEYDVETHVCSLGKCDYIISTKVAVERQLVSEFEHPFQSKRLLSRLQILLNEFDQVAVIVEKDRMKPMFYKRKKDFAEDSKEMKHTKTVDSLLVSLTLNARIKVLYADSVEDSAKLIALLAKQETARGNNITVDLDMNDKEQHMFDFFLDIPGLNYVSALYLTKKIRSPCRLLQITASEVAEIAKMKREQAEGLLRFIDRTVDAEIL</sequence>
<dbReference type="PANTHER" id="PTHR10150">
    <property type="entry name" value="DNA REPAIR ENDONUCLEASE XPF"/>
    <property type="match status" value="1"/>
</dbReference>
<keyword evidence="3" id="KW-0238">DNA-binding</keyword>
<evidence type="ECO:0000313" key="9">
    <source>
        <dbReference type="WBParaSite" id="SBAD_0000655401-mRNA-1"/>
    </source>
</evidence>
<evidence type="ECO:0000256" key="3">
    <source>
        <dbReference type="ARBA" id="ARBA00023125"/>
    </source>
</evidence>
<dbReference type="Gene3D" id="3.40.50.10130">
    <property type="match status" value="1"/>
</dbReference>
<dbReference type="GO" id="GO:0003697">
    <property type="term" value="F:single-stranded DNA binding"/>
    <property type="evidence" value="ECO:0007669"/>
    <property type="project" value="TreeGrafter"/>
</dbReference>
<dbReference type="GO" id="GO:0000110">
    <property type="term" value="C:nucleotide-excision repair factor 1 complex"/>
    <property type="evidence" value="ECO:0007669"/>
    <property type="project" value="TreeGrafter"/>
</dbReference>
<dbReference type="InterPro" id="IPR006166">
    <property type="entry name" value="ERCC4_domain"/>
</dbReference>
<dbReference type="GO" id="GO:0000712">
    <property type="term" value="P:resolution of meiotic recombination intermediates"/>
    <property type="evidence" value="ECO:0007669"/>
    <property type="project" value="TreeGrafter"/>
</dbReference>
<feature type="region of interest" description="Disordered" evidence="5">
    <location>
        <begin position="407"/>
        <end position="441"/>
    </location>
</feature>
<feature type="compositionally biased region" description="Polar residues" evidence="5">
    <location>
        <begin position="422"/>
        <end position="433"/>
    </location>
</feature>
<feature type="region of interest" description="Disordered" evidence="5">
    <location>
        <begin position="620"/>
        <end position="645"/>
    </location>
</feature>
<feature type="compositionally biased region" description="Low complexity" evidence="5">
    <location>
        <begin position="625"/>
        <end position="636"/>
    </location>
</feature>